<keyword evidence="3" id="KW-1185">Reference proteome</keyword>
<sequence>MSACMVLIMLFKQIIAFYVGSNRRLDCGFLVSDTVPSEAAYSRMVTIISESNVLEEVKEMILHQAISEGFITDDTIAIDATHFEAKDQAPPKEEKPKIEPKKRGRKSKEEREQWLIEKTEREASLKRKLKNNWTFH</sequence>
<evidence type="ECO:0000256" key="1">
    <source>
        <dbReference type="SAM" id="MobiDB-lite"/>
    </source>
</evidence>
<dbReference type="AlphaFoldDB" id="A0A223KKR2"/>
<accession>A0A223KKR2</accession>
<reference evidence="2 3" key="1">
    <citation type="submission" date="2016-12" db="EMBL/GenBank/DDBJ databases">
        <title>The whole genome sequencing and assembly of Bacillus cohnii DSM 6307T strain.</title>
        <authorList>
            <person name="Lee Y.-J."/>
            <person name="Yi H."/>
            <person name="Bahn Y.-S."/>
            <person name="Kim J.F."/>
            <person name="Lee D.-W."/>
        </authorList>
    </citation>
    <scope>NUCLEOTIDE SEQUENCE [LARGE SCALE GENOMIC DNA]</scope>
    <source>
        <strain evidence="2 3">DSM 6307</strain>
    </source>
</reference>
<evidence type="ECO:0000313" key="3">
    <source>
        <dbReference type="Proteomes" id="UP000215224"/>
    </source>
</evidence>
<dbReference type="KEGG" id="bcoh:BC6307_01700"/>
<protein>
    <recommendedName>
        <fullName evidence="4">Transposase</fullName>
    </recommendedName>
</protein>
<dbReference type="Proteomes" id="UP000215224">
    <property type="component" value="Chromosome"/>
</dbReference>
<proteinExistence type="predicted"/>
<feature type="region of interest" description="Disordered" evidence="1">
    <location>
        <begin position="82"/>
        <end position="112"/>
    </location>
</feature>
<evidence type="ECO:0008006" key="4">
    <source>
        <dbReference type="Google" id="ProtNLM"/>
    </source>
</evidence>
<organism evidence="2 3">
    <name type="scientific">Sutcliffiella cohnii</name>
    <dbReference type="NCBI Taxonomy" id="33932"/>
    <lineage>
        <taxon>Bacteria</taxon>
        <taxon>Bacillati</taxon>
        <taxon>Bacillota</taxon>
        <taxon>Bacilli</taxon>
        <taxon>Bacillales</taxon>
        <taxon>Bacillaceae</taxon>
        <taxon>Sutcliffiella</taxon>
    </lineage>
</organism>
<evidence type="ECO:0000313" key="2">
    <source>
        <dbReference type="EMBL" id="AST90085.1"/>
    </source>
</evidence>
<dbReference type="EMBL" id="CP018866">
    <property type="protein sequence ID" value="AST90085.1"/>
    <property type="molecule type" value="Genomic_DNA"/>
</dbReference>
<name>A0A223KKR2_9BACI</name>
<gene>
    <name evidence="2" type="ORF">BC6307_01700</name>
</gene>